<dbReference type="RefSeq" id="WP_123822138.1">
    <property type="nucleotide sequence ID" value="NZ_JBEEWF010000001.1"/>
</dbReference>
<evidence type="ECO:0000313" key="2">
    <source>
        <dbReference type="Proteomes" id="UP001436462"/>
    </source>
</evidence>
<keyword evidence="2" id="KW-1185">Reference proteome</keyword>
<evidence type="ECO:0000313" key="1">
    <source>
        <dbReference type="EMBL" id="MEQ5346993.1"/>
    </source>
</evidence>
<name>A0ABV1L5I9_9GAMM</name>
<evidence type="ECO:0008006" key="3">
    <source>
        <dbReference type="Google" id="ProtNLM"/>
    </source>
</evidence>
<gene>
    <name evidence="1" type="ORF">ABN253_02235</name>
</gene>
<organism evidence="1 2">
    <name type="scientific">Proteus genomosp. 6</name>
    <dbReference type="NCBI Taxonomy" id="1311820"/>
    <lineage>
        <taxon>Bacteria</taxon>
        <taxon>Pseudomonadati</taxon>
        <taxon>Pseudomonadota</taxon>
        <taxon>Gammaproteobacteria</taxon>
        <taxon>Enterobacterales</taxon>
        <taxon>Morganellaceae</taxon>
        <taxon>Proteus</taxon>
    </lineage>
</organism>
<dbReference type="EMBL" id="JBEEWF010000001">
    <property type="protein sequence ID" value="MEQ5346993.1"/>
    <property type="molecule type" value="Genomic_DNA"/>
</dbReference>
<protein>
    <recommendedName>
        <fullName evidence="3">Phage protein</fullName>
    </recommendedName>
</protein>
<proteinExistence type="predicted"/>
<dbReference type="Proteomes" id="UP001436462">
    <property type="component" value="Unassembled WGS sequence"/>
</dbReference>
<accession>A0ABV1L5I9</accession>
<sequence length="91" mass="10432">MIKTPIQQELEPIVNALKELNFKIKLQQELLIAVMSELPDGTFVNGTPFDLAIKKCLEKYSVYGDDHYDANEFFEECKALAQHYRSKAPVI</sequence>
<reference evidence="1 2" key="1">
    <citation type="submission" date="2024-04" db="EMBL/GenBank/DDBJ databases">
        <title>Role of Flies in the Dissemination of Carbapenem-Resistant Enterobacteriaceae (CRE): An Epidemiological and Genomic Study in China.</title>
        <authorList>
            <person name="Kaichao C."/>
            <person name="Zhang R."/>
            <person name="Chen S."/>
        </authorList>
    </citation>
    <scope>NUCLEOTIDE SEQUENCE [LARGE SCALE GENOMIC DNA]</scope>
    <source>
        <strain evidence="2">fly-1011</strain>
    </source>
</reference>
<comment type="caution">
    <text evidence="1">The sequence shown here is derived from an EMBL/GenBank/DDBJ whole genome shotgun (WGS) entry which is preliminary data.</text>
</comment>